<dbReference type="GO" id="GO:0005524">
    <property type="term" value="F:ATP binding"/>
    <property type="evidence" value="ECO:0007669"/>
    <property type="project" value="UniProtKB-UniRule"/>
</dbReference>
<dbReference type="GO" id="GO:0004825">
    <property type="term" value="F:methionine-tRNA ligase activity"/>
    <property type="evidence" value="ECO:0007669"/>
    <property type="project" value="UniProtKB-UniRule"/>
</dbReference>
<keyword evidence="6 16" id="KW-0820">tRNA-binding</keyword>
<dbReference type="GO" id="GO:0000049">
    <property type="term" value="F:tRNA binding"/>
    <property type="evidence" value="ECO:0007669"/>
    <property type="project" value="UniProtKB-UniRule"/>
</dbReference>
<keyword evidence="11 16" id="KW-0067">ATP-binding</keyword>
<dbReference type="Pfam" id="PF01588">
    <property type="entry name" value="tRNA_bind"/>
    <property type="match status" value="1"/>
</dbReference>
<keyword evidence="19" id="KW-1185">Reference proteome</keyword>
<gene>
    <name evidence="16" type="primary">metG</name>
    <name evidence="18" type="ORF">CYPRO_1165</name>
</gene>
<dbReference type="CDD" id="cd07957">
    <property type="entry name" value="Anticodon_Ia_Met"/>
    <property type="match status" value="1"/>
</dbReference>
<dbReference type="NCBIfam" id="TIGR00398">
    <property type="entry name" value="metG"/>
    <property type="match status" value="1"/>
</dbReference>
<feature type="binding site" evidence="16">
    <location>
        <position position="157"/>
    </location>
    <ligand>
        <name>Zn(2+)</name>
        <dbReference type="ChEBI" id="CHEBI:29105"/>
    </ligand>
</feature>
<dbReference type="GO" id="GO:0005829">
    <property type="term" value="C:cytosol"/>
    <property type="evidence" value="ECO:0007669"/>
    <property type="project" value="TreeGrafter"/>
</dbReference>
<evidence type="ECO:0000256" key="6">
    <source>
        <dbReference type="ARBA" id="ARBA00022555"/>
    </source>
</evidence>
<evidence type="ECO:0000313" key="18">
    <source>
        <dbReference type="EMBL" id="AXJ00429.1"/>
    </source>
</evidence>
<keyword evidence="14 16" id="KW-0030">Aminoacyl-tRNA synthetase</keyword>
<dbReference type="FunFam" id="2.20.28.20:FF:000001">
    <property type="entry name" value="Methionine--tRNA ligase"/>
    <property type="match status" value="1"/>
</dbReference>
<dbReference type="HAMAP" id="MF_00098">
    <property type="entry name" value="Met_tRNA_synth_type1"/>
    <property type="match status" value="1"/>
</dbReference>
<dbReference type="SUPFAM" id="SSF52374">
    <property type="entry name" value="Nucleotidylyl transferase"/>
    <property type="match status" value="1"/>
</dbReference>
<evidence type="ECO:0000256" key="15">
    <source>
        <dbReference type="ARBA" id="ARBA00047364"/>
    </source>
</evidence>
<keyword evidence="8 16" id="KW-0479">Metal-binding</keyword>
<dbReference type="Gene3D" id="1.10.730.10">
    <property type="entry name" value="Isoleucyl-tRNA Synthetase, Domain 1"/>
    <property type="match status" value="1"/>
</dbReference>
<feature type="binding site" evidence="16">
    <location>
        <position position="144"/>
    </location>
    <ligand>
        <name>Zn(2+)</name>
        <dbReference type="ChEBI" id="CHEBI:29105"/>
    </ligand>
</feature>
<evidence type="ECO:0000256" key="5">
    <source>
        <dbReference type="ARBA" id="ARBA00022490"/>
    </source>
</evidence>
<keyword evidence="7 16" id="KW-0436">Ligase</keyword>
<dbReference type="Proteomes" id="UP000254808">
    <property type="component" value="Chromosome"/>
</dbReference>
<comment type="cofactor">
    <cofactor evidence="16">
        <name>Zn(2+)</name>
        <dbReference type="ChEBI" id="CHEBI:29105"/>
    </cofactor>
    <text evidence="16">Binds 1 zinc ion per subunit.</text>
</comment>
<dbReference type="InterPro" id="IPR014758">
    <property type="entry name" value="Met-tRNA_synth"/>
</dbReference>
<dbReference type="InterPro" id="IPR012340">
    <property type="entry name" value="NA-bd_OB-fold"/>
</dbReference>
<dbReference type="Pfam" id="PF09334">
    <property type="entry name" value="tRNA-synt_1g"/>
    <property type="match status" value="1"/>
</dbReference>
<evidence type="ECO:0000256" key="2">
    <source>
        <dbReference type="ARBA" id="ARBA00004496"/>
    </source>
</evidence>
<dbReference type="InterPro" id="IPR041872">
    <property type="entry name" value="Anticodon_Met"/>
</dbReference>
<evidence type="ECO:0000259" key="17">
    <source>
        <dbReference type="PROSITE" id="PS50886"/>
    </source>
</evidence>
<dbReference type="SUPFAM" id="SSF57770">
    <property type="entry name" value="Methionyl-tRNA synthetase (MetRS), Zn-domain"/>
    <property type="match status" value="1"/>
</dbReference>
<evidence type="ECO:0000256" key="7">
    <source>
        <dbReference type="ARBA" id="ARBA00022598"/>
    </source>
</evidence>
<dbReference type="PRINTS" id="PR01041">
    <property type="entry name" value="TRNASYNTHMET"/>
</dbReference>
<dbReference type="InterPro" id="IPR002547">
    <property type="entry name" value="tRNA-bd_dom"/>
</dbReference>
<evidence type="ECO:0000256" key="1">
    <source>
        <dbReference type="ARBA" id="ARBA00003314"/>
    </source>
</evidence>
<dbReference type="KEGG" id="cprv:CYPRO_1165"/>
<keyword evidence="12 16" id="KW-0694">RNA-binding</keyword>
<dbReference type="EMBL" id="CP027806">
    <property type="protein sequence ID" value="AXJ00429.1"/>
    <property type="molecule type" value="Genomic_DNA"/>
</dbReference>
<dbReference type="PROSITE" id="PS50886">
    <property type="entry name" value="TRBD"/>
    <property type="match status" value="1"/>
</dbReference>
<name>A0A345UIX7_9BACT</name>
<dbReference type="PANTHER" id="PTHR45765:SF1">
    <property type="entry name" value="METHIONINE--TRNA LIGASE, CYTOPLASMIC"/>
    <property type="match status" value="1"/>
</dbReference>
<keyword evidence="5 16" id="KW-0963">Cytoplasm</keyword>
<dbReference type="EC" id="6.1.1.10" evidence="16"/>
<dbReference type="InterPro" id="IPR015413">
    <property type="entry name" value="Methionyl/Leucyl_tRNA_Synth"/>
</dbReference>
<keyword evidence="13 16" id="KW-0648">Protein biosynthesis</keyword>
<proteinExistence type="inferred from homology"/>
<dbReference type="Gene3D" id="2.40.50.140">
    <property type="entry name" value="Nucleic acid-binding proteins"/>
    <property type="match status" value="1"/>
</dbReference>
<evidence type="ECO:0000256" key="12">
    <source>
        <dbReference type="ARBA" id="ARBA00022884"/>
    </source>
</evidence>
<sequence length="680" mass="77190">MSKRILVTAALPYANGPLHLGHMAGAYLPSDLYARYKRLAGDEVLFICGSDEHGVPITIAADKEGVSPQEIVDRYHNINKKAFEDFGISFDYYGRTSSSTHRDFSRRFFKTLYEKGVFVKKTEQQYFDVKAGMFLADRYIKGTCPKCGYEESYGDQCEKCGTALSPTELINPKSMLSGEVPEMRETEHWYIPLGQYESWLKEWISDQTDWKTNVLGQCNSWLDSGLTDRAVTRDLKWGVPVPLEGADGKVLYVWFDAPIGYISASVEWAAQIGDPEGWKLFWQDEDTELVHFIGKDNIVFHCIIFPVMLRAHGSYVLPKNVPANEYLNLENQKLSTSRGWAVWLHEYLEHFEPDLLRYALTATMPETKDSDFQWKDFQSRINNDLADVFGNFVFRTFSFIGRFFDGKMPPLINPTSQDLDMLDEIRLTGARIAQAYERFRFKEAAQLTIGLARAGNKYFTETEPWHTRKSNMDACGNTLHVSAQVVAALSVYFEPILPDACKKLKAALNFSFNGLMLWEEVKPDMIPVGQEISAMEILFKKIEDEAIENQTELLKAKSAAVTGTQPEEEYEAEKDTIVFDDFLKLDLRAAEILEAEKVPKSKKLLKIKINIGYEERIIVSGIAEYHKPEDIIGKRVAVVANLKARKIMGIESRGMILMAHDAKDGLRFVETKAAPGSCIN</sequence>
<dbReference type="AlphaFoldDB" id="A0A345UIX7"/>
<evidence type="ECO:0000256" key="11">
    <source>
        <dbReference type="ARBA" id="ARBA00022840"/>
    </source>
</evidence>
<dbReference type="PROSITE" id="PS00178">
    <property type="entry name" value="AA_TRNA_LIGASE_I"/>
    <property type="match status" value="1"/>
</dbReference>
<dbReference type="InterPro" id="IPR001412">
    <property type="entry name" value="aa-tRNA-synth_I_CS"/>
</dbReference>
<feature type="binding site" evidence="16">
    <location>
        <position position="160"/>
    </location>
    <ligand>
        <name>Zn(2+)</name>
        <dbReference type="ChEBI" id="CHEBI:29105"/>
    </ligand>
</feature>
<dbReference type="Gene3D" id="2.20.28.20">
    <property type="entry name" value="Methionyl-tRNA synthetase, Zn-domain"/>
    <property type="match status" value="1"/>
</dbReference>
<dbReference type="GO" id="GO:0006431">
    <property type="term" value="P:methionyl-tRNA aminoacylation"/>
    <property type="evidence" value="ECO:0007669"/>
    <property type="project" value="UniProtKB-UniRule"/>
</dbReference>
<evidence type="ECO:0000256" key="4">
    <source>
        <dbReference type="ARBA" id="ARBA00011738"/>
    </source>
</evidence>
<accession>A0A345UIX7</accession>
<dbReference type="InterPro" id="IPR009080">
    <property type="entry name" value="tRNAsynth_Ia_anticodon-bd"/>
</dbReference>
<dbReference type="SUPFAM" id="SSF47323">
    <property type="entry name" value="Anticodon-binding domain of a subclass of class I aminoacyl-tRNA synthetases"/>
    <property type="match status" value="1"/>
</dbReference>
<dbReference type="PANTHER" id="PTHR45765">
    <property type="entry name" value="METHIONINE--TRNA LIGASE"/>
    <property type="match status" value="1"/>
</dbReference>
<dbReference type="SUPFAM" id="SSF50249">
    <property type="entry name" value="Nucleic acid-binding proteins"/>
    <property type="match status" value="1"/>
</dbReference>
<dbReference type="InterPro" id="IPR023458">
    <property type="entry name" value="Met-tRNA_ligase_1"/>
</dbReference>
<comment type="function">
    <text evidence="1 16">Is required not only for elongation of protein synthesis but also for the initiation of all mRNA translation through initiator tRNA(fMet) aminoacylation.</text>
</comment>
<evidence type="ECO:0000256" key="14">
    <source>
        <dbReference type="ARBA" id="ARBA00023146"/>
    </source>
</evidence>
<dbReference type="InterPro" id="IPR029038">
    <property type="entry name" value="MetRS_Zn"/>
</dbReference>
<keyword evidence="9 16" id="KW-0547">Nucleotide-binding</keyword>
<feature type="short sequence motif" description="'HIGH' region" evidence="16">
    <location>
        <begin position="12"/>
        <end position="22"/>
    </location>
</feature>
<evidence type="ECO:0000256" key="8">
    <source>
        <dbReference type="ARBA" id="ARBA00022723"/>
    </source>
</evidence>
<evidence type="ECO:0000313" key="19">
    <source>
        <dbReference type="Proteomes" id="UP000254808"/>
    </source>
</evidence>
<dbReference type="InterPro" id="IPR004495">
    <property type="entry name" value="Met-tRNA-synth_bsu_C"/>
</dbReference>
<reference evidence="18 19" key="1">
    <citation type="submission" date="2018-03" db="EMBL/GenBank/DDBJ databases">
        <title>Phenotypic and genomic properties of Cyclonatronum proteinivorum gen. nov., sp. nov., a haloalkaliphilic bacteroidete from soda lakes possessing Na+-translocating rhodopsin.</title>
        <authorList>
            <person name="Toshchakov S.V."/>
            <person name="Korzhenkov A."/>
            <person name="Samarov N.I."/>
            <person name="Kublanov I.V."/>
            <person name="Muntyan M.S."/>
            <person name="Sorokin D.Y."/>
        </authorList>
    </citation>
    <scope>NUCLEOTIDE SEQUENCE [LARGE SCALE GENOMIC DNA]</scope>
    <source>
        <strain evidence="18 19">Omega</strain>
    </source>
</reference>
<dbReference type="NCBIfam" id="NF001100">
    <property type="entry name" value="PRK00133.1"/>
    <property type="match status" value="1"/>
</dbReference>
<feature type="binding site" evidence="16">
    <location>
        <position position="147"/>
    </location>
    <ligand>
        <name>Zn(2+)</name>
        <dbReference type="ChEBI" id="CHEBI:29105"/>
    </ligand>
</feature>
<dbReference type="NCBIfam" id="TIGR00399">
    <property type="entry name" value="metG_C_term"/>
    <property type="match status" value="1"/>
</dbReference>
<comment type="subcellular location">
    <subcellularLocation>
        <location evidence="2 16">Cytoplasm</location>
    </subcellularLocation>
</comment>
<feature type="domain" description="TRNA-binding" evidence="17">
    <location>
        <begin position="581"/>
        <end position="680"/>
    </location>
</feature>
<dbReference type="RefSeq" id="WP_114983706.1">
    <property type="nucleotide sequence ID" value="NZ_CP027806.1"/>
</dbReference>
<dbReference type="CDD" id="cd00814">
    <property type="entry name" value="MetRS_core"/>
    <property type="match status" value="1"/>
</dbReference>
<comment type="similarity">
    <text evidence="3 16">Belongs to the class-I aminoacyl-tRNA synthetase family. MetG type 1 subfamily.</text>
</comment>
<comment type="subunit">
    <text evidence="4 16">Homodimer.</text>
</comment>
<feature type="short sequence motif" description="'KMSKS' region" evidence="16">
    <location>
        <begin position="333"/>
        <end position="337"/>
    </location>
</feature>
<evidence type="ECO:0000256" key="16">
    <source>
        <dbReference type="HAMAP-Rule" id="MF_00098"/>
    </source>
</evidence>
<evidence type="ECO:0000256" key="10">
    <source>
        <dbReference type="ARBA" id="ARBA00022833"/>
    </source>
</evidence>
<dbReference type="GO" id="GO:0046872">
    <property type="term" value="F:metal ion binding"/>
    <property type="evidence" value="ECO:0007669"/>
    <property type="project" value="UniProtKB-KW"/>
</dbReference>
<evidence type="ECO:0000256" key="3">
    <source>
        <dbReference type="ARBA" id="ARBA00008258"/>
    </source>
</evidence>
<organism evidence="18 19">
    <name type="scientific">Cyclonatronum proteinivorum</name>
    <dbReference type="NCBI Taxonomy" id="1457365"/>
    <lineage>
        <taxon>Bacteria</taxon>
        <taxon>Pseudomonadati</taxon>
        <taxon>Balneolota</taxon>
        <taxon>Balneolia</taxon>
        <taxon>Balneolales</taxon>
        <taxon>Cyclonatronaceae</taxon>
        <taxon>Cyclonatronum</taxon>
    </lineage>
</organism>
<protein>
    <recommendedName>
        <fullName evidence="16">Methionine--tRNA ligase</fullName>
        <ecNumber evidence="16">6.1.1.10</ecNumber>
    </recommendedName>
    <alternativeName>
        <fullName evidence="16">Methionyl-tRNA synthetase</fullName>
        <shortName evidence="16">MetRS</shortName>
    </alternativeName>
</protein>
<evidence type="ECO:0000256" key="13">
    <source>
        <dbReference type="ARBA" id="ARBA00022917"/>
    </source>
</evidence>
<dbReference type="OrthoDB" id="9810191at2"/>
<dbReference type="InterPro" id="IPR033911">
    <property type="entry name" value="MetRS_core"/>
</dbReference>
<comment type="catalytic activity">
    <reaction evidence="15 16">
        <text>tRNA(Met) + L-methionine + ATP = L-methionyl-tRNA(Met) + AMP + diphosphate</text>
        <dbReference type="Rhea" id="RHEA:13481"/>
        <dbReference type="Rhea" id="RHEA-COMP:9667"/>
        <dbReference type="Rhea" id="RHEA-COMP:9698"/>
        <dbReference type="ChEBI" id="CHEBI:30616"/>
        <dbReference type="ChEBI" id="CHEBI:33019"/>
        <dbReference type="ChEBI" id="CHEBI:57844"/>
        <dbReference type="ChEBI" id="CHEBI:78442"/>
        <dbReference type="ChEBI" id="CHEBI:78530"/>
        <dbReference type="ChEBI" id="CHEBI:456215"/>
        <dbReference type="EC" id="6.1.1.10"/>
    </reaction>
</comment>
<feature type="binding site" evidence="16">
    <location>
        <position position="336"/>
    </location>
    <ligand>
        <name>ATP</name>
        <dbReference type="ChEBI" id="CHEBI:30616"/>
    </ligand>
</feature>
<dbReference type="FunFam" id="2.40.50.140:FF:000042">
    <property type="entry name" value="Methionine--tRNA ligase"/>
    <property type="match status" value="1"/>
</dbReference>
<dbReference type="Pfam" id="PF19303">
    <property type="entry name" value="Anticodon_3"/>
    <property type="match status" value="1"/>
</dbReference>
<dbReference type="Gene3D" id="3.40.50.620">
    <property type="entry name" value="HUPs"/>
    <property type="match status" value="1"/>
</dbReference>
<keyword evidence="10 16" id="KW-0862">Zinc</keyword>
<dbReference type="InterPro" id="IPR014729">
    <property type="entry name" value="Rossmann-like_a/b/a_fold"/>
</dbReference>
<evidence type="ECO:0000256" key="9">
    <source>
        <dbReference type="ARBA" id="ARBA00022741"/>
    </source>
</evidence>